<evidence type="ECO:0000256" key="1">
    <source>
        <dbReference type="SAM" id="Phobius"/>
    </source>
</evidence>
<dbReference type="Proteomes" id="UP000214975">
    <property type="component" value="Chromosome"/>
</dbReference>
<evidence type="ECO:0000313" key="4">
    <source>
        <dbReference type="Proteomes" id="UP000214975"/>
    </source>
</evidence>
<gene>
    <name evidence="3" type="ORF">CE561_09190</name>
    <name evidence="2" type="ORF">Thert_01597</name>
</gene>
<feature type="transmembrane region" description="Helical" evidence="1">
    <location>
        <begin position="76"/>
        <end position="96"/>
    </location>
</feature>
<protein>
    <recommendedName>
        <fullName evidence="6">Abortive infection protein</fullName>
    </recommendedName>
</protein>
<dbReference type="GeneID" id="93863090"/>
<keyword evidence="1" id="KW-0812">Transmembrane</keyword>
<sequence length="122" mass="13803">MFIIGGLISVFLSYFLNKFVVDLYGDKAVVYGVPIIEESSKTIMGYIFGSIIGAHFIFGVVESLNDFIVSPKEVNFRASVLSIITHLIFGAIAYYILIYVNIYTSIIITSIIHGYWNRFMLR</sequence>
<accession>A0A231VFY9</accession>
<evidence type="ECO:0000313" key="2">
    <source>
        <dbReference type="EMBL" id="AST57617.1"/>
    </source>
</evidence>
<dbReference type="AlphaFoldDB" id="A0A231VFY9"/>
<dbReference type="EMBL" id="NKHD01000025">
    <property type="protein sequence ID" value="OXT07068.1"/>
    <property type="molecule type" value="Genomic_DNA"/>
</dbReference>
<reference evidence="2 4" key="1">
    <citation type="submission" date="2016-08" db="EMBL/GenBank/DDBJ databases">
        <title>A novel genetic cassette of butanologenic Thermoanaerobacterium thermosaccharolyticum that directly convert cellulose to butanol.</title>
        <authorList>
            <person name="Li T."/>
            <person name="He J."/>
        </authorList>
    </citation>
    <scope>NUCLEOTIDE SEQUENCE [LARGE SCALE GENOMIC DNA]</scope>
    <source>
        <strain evidence="2 4">TG57</strain>
    </source>
</reference>
<dbReference type="OMA" id="YLAHAAW"/>
<evidence type="ECO:0000313" key="5">
    <source>
        <dbReference type="Proteomes" id="UP000215301"/>
    </source>
</evidence>
<dbReference type="RefSeq" id="WP_013296754.1">
    <property type="nucleotide sequence ID" value="NZ_CP016893.1"/>
</dbReference>
<dbReference type="EMBL" id="CP016893">
    <property type="protein sequence ID" value="AST57617.1"/>
    <property type="molecule type" value="Genomic_DNA"/>
</dbReference>
<evidence type="ECO:0000313" key="3">
    <source>
        <dbReference type="EMBL" id="OXT07068.1"/>
    </source>
</evidence>
<keyword evidence="1" id="KW-0472">Membrane</keyword>
<organism evidence="3 5">
    <name type="scientific">Thermoanaerobacterium thermosaccharolyticum</name>
    <name type="common">Clostridium thermosaccharolyticum</name>
    <dbReference type="NCBI Taxonomy" id="1517"/>
    <lineage>
        <taxon>Bacteria</taxon>
        <taxon>Bacillati</taxon>
        <taxon>Bacillota</taxon>
        <taxon>Clostridia</taxon>
        <taxon>Thermoanaerobacterales</taxon>
        <taxon>Thermoanaerobacteraceae</taxon>
        <taxon>Thermoanaerobacterium</taxon>
    </lineage>
</organism>
<dbReference type="Proteomes" id="UP000215301">
    <property type="component" value="Unassembled WGS sequence"/>
</dbReference>
<feature type="transmembrane region" description="Helical" evidence="1">
    <location>
        <begin position="43"/>
        <end position="64"/>
    </location>
</feature>
<evidence type="ECO:0008006" key="6">
    <source>
        <dbReference type="Google" id="ProtNLM"/>
    </source>
</evidence>
<reference evidence="3 5" key="2">
    <citation type="submission" date="2017-06" db="EMBL/GenBank/DDBJ databases">
        <title>Isolation and characterization of a thermophilic and butanogenic Thermoanaerobacterium thermosaccharolyticum M5 capable of efficient degradation of hemicellulose.</title>
        <authorList>
            <person name="Xin F."/>
            <person name="Jiang Y."/>
        </authorList>
    </citation>
    <scope>NUCLEOTIDE SEQUENCE [LARGE SCALE GENOMIC DNA]</scope>
    <source>
        <strain evidence="3 5">M5</strain>
    </source>
</reference>
<name>A0A231VFY9_THETR</name>
<keyword evidence="1" id="KW-1133">Transmembrane helix</keyword>
<proteinExistence type="predicted"/>